<keyword evidence="5" id="KW-0547">Nucleotide-binding</keyword>
<comment type="catalytic activity">
    <reaction evidence="10">
        <text>tRNA(Sec) + L-serine + ATP = L-seryl-tRNA(Sec) + AMP + diphosphate + H(+)</text>
        <dbReference type="Rhea" id="RHEA:42580"/>
        <dbReference type="Rhea" id="RHEA-COMP:9742"/>
        <dbReference type="Rhea" id="RHEA-COMP:10128"/>
        <dbReference type="ChEBI" id="CHEBI:15378"/>
        <dbReference type="ChEBI" id="CHEBI:30616"/>
        <dbReference type="ChEBI" id="CHEBI:33019"/>
        <dbReference type="ChEBI" id="CHEBI:33384"/>
        <dbReference type="ChEBI" id="CHEBI:78442"/>
        <dbReference type="ChEBI" id="CHEBI:78533"/>
        <dbReference type="ChEBI" id="CHEBI:456215"/>
        <dbReference type="EC" id="6.1.1.11"/>
    </reaction>
</comment>
<dbReference type="PANTHER" id="PTHR43697:SF1">
    <property type="entry name" value="SERINE--TRNA LIGASE"/>
    <property type="match status" value="1"/>
</dbReference>
<dbReference type="PANTHER" id="PTHR43697">
    <property type="entry name" value="SERYL-TRNA SYNTHETASE"/>
    <property type="match status" value="1"/>
</dbReference>
<protein>
    <recommendedName>
        <fullName evidence="9">Seryl-tRNA(Ser/Sec) synthetase</fullName>
    </recommendedName>
</protein>
<keyword evidence="8" id="KW-0030">Aminoacyl-tRNA synthetase</keyword>
<sequence length="337" mass="40620">MFIKISEILRKKINIITLNKLKNIEKKNKFYKKKKLLNYSNFILFNNGYNNYNRNIYFSYIKKNFFNIKIPLLEYNCKIDKIISSIKSTIFDKIYIFLEKTIENFIIRIQTIKFDYEEVTIPLLINYSNLLYSGQIPNFYNNLFKIDNRNSFLIPTSEVILNSLSFFIKKFSFPIKLICNSYCFRKEIGKMGSDNLGLKRQHQFKKIEIFQYFNKKESFERFYSIACNILYILKLLKLKPRIIKLHNYELNFNSFLSFDFEIWDIVNNTWIEISSLSLCLNKPFNIYLKKINAYLINASCLPLGRIIFIIFLYYRINNNFIKVPKILNKNLTDLLKW</sequence>
<dbReference type="GO" id="GO:0006418">
    <property type="term" value="P:tRNA aminoacylation for protein translation"/>
    <property type="evidence" value="ECO:0007669"/>
    <property type="project" value="InterPro"/>
</dbReference>
<dbReference type="InterPro" id="IPR045864">
    <property type="entry name" value="aa-tRNA-synth_II/BPL/LPL"/>
</dbReference>
<dbReference type="AlphaFoldDB" id="A0A7R6VZL3"/>
<dbReference type="Proteomes" id="UP000595596">
    <property type="component" value="Chromosome"/>
</dbReference>
<feature type="transmembrane region" description="Helical" evidence="12">
    <location>
        <begin position="294"/>
        <end position="314"/>
    </location>
</feature>
<evidence type="ECO:0000256" key="9">
    <source>
        <dbReference type="ARBA" id="ARBA00033352"/>
    </source>
</evidence>
<gene>
    <name evidence="14" type="primary">serS</name>
    <name evidence="14" type="ORF">CRDco_0960</name>
</gene>
<keyword evidence="6" id="KW-0067">ATP-binding</keyword>
<evidence type="ECO:0000256" key="10">
    <source>
        <dbReference type="ARBA" id="ARBA00047929"/>
    </source>
</evidence>
<keyword evidence="3" id="KW-0963">Cytoplasm</keyword>
<proteinExistence type="inferred from homology"/>
<keyword evidence="12" id="KW-0472">Membrane</keyword>
<dbReference type="PROSITE" id="PS50862">
    <property type="entry name" value="AA_TRNA_LIGASE_II"/>
    <property type="match status" value="1"/>
</dbReference>
<keyword evidence="12" id="KW-1133">Transmembrane helix</keyword>
<evidence type="ECO:0000256" key="5">
    <source>
        <dbReference type="ARBA" id="ARBA00022741"/>
    </source>
</evidence>
<keyword evidence="12" id="KW-0812">Transmembrane</keyword>
<organism evidence="14 15">
    <name type="scientific">Candidatus Carsonella ruddii</name>
    <name type="common">Diaphorina cf. continua</name>
    <dbReference type="NCBI Taxonomy" id="2661587"/>
    <lineage>
        <taxon>Bacteria</taxon>
        <taxon>Pseudomonadati</taxon>
        <taxon>Pseudomonadota</taxon>
        <taxon>Gammaproteobacteria</taxon>
        <taxon>Oceanospirillales</taxon>
        <taxon>Halomonadaceae</taxon>
        <taxon>Zymobacter group</taxon>
        <taxon>Candidatus Carsonella</taxon>
    </lineage>
</organism>
<evidence type="ECO:0000256" key="7">
    <source>
        <dbReference type="ARBA" id="ARBA00022917"/>
    </source>
</evidence>
<evidence type="ECO:0000256" key="3">
    <source>
        <dbReference type="ARBA" id="ARBA00022490"/>
    </source>
</evidence>
<evidence type="ECO:0000256" key="12">
    <source>
        <dbReference type="SAM" id="Phobius"/>
    </source>
</evidence>
<evidence type="ECO:0000313" key="14">
    <source>
        <dbReference type="EMBL" id="BCG49318.1"/>
    </source>
</evidence>
<dbReference type="RefSeq" id="WP_201329411.1">
    <property type="nucleotide sequence ID" value="NZ_AP023214.1"/>
</dbReference>
<dbReference type="Pfam" id="PF00587">
    <property type="entry name" value="tRNA-synt_2b"/>
    <property type="match status" value="1"/>
</dbReference>
<reference evidence="14 15" key="1">
    <citation type="journal article" date="2020" name="Genome Biol. Evol.">
        <title>Comparative Genomics Underlines Multiple Roles of Profftella, an Obligate Symbiont of Psyllids: Providing Toxins, Vitamins, and Carotenoids.</title>
        <authorList>
            <person name="Nakabachi A."/>
            <person name="Piel J."/>
            <person name="Malenovsky I."/>
            <person name="Hirose Y."/>
        </authorList>
    </citation>
    <scope>NUCLEOTIDE SEQUENCE [LARGE SCALE GENOMIC DNA]</scope>
    <source>
        <strain evidence="14 15">Dco</strain>
    </source>
</reference>
<name>A0A7R6VZL3_CARRU</name>
<keyword evidence="7" id="KW-0648">Protein biosynthesis</keyword>
<comment type="catalytic activity">
    <reaction evidence="11">
        <text>tRNA(Ser) + L-serine + ATP = L-seryl-tRNA(Ser) + AMP + diphosphate + H(+)</text>
        <dbReference type="Rhea" id="RHEA:12292"/>
        <dbReference type="Rhea" id="RHEA-COMP:9669"/>
        <dbReference type="Rhea" id="RHEA-COMP:9703"/>
        <dbReference type="ChEBI" id="CHEBI:15378"/>
        <dbReference type="ChEBI" id="CHEBI:30616"/>
        <dbReference type="ChEBI" id="CHEBI:33019"/>
        <dbReference type="ChEBI" id="CHEBI:33384"/>
        <dbReference type="ChEBI" id="CHEBI:78442"/>
        <dbReference type="ChEBI" id="CHEBI:78533"/>
        <dbReference type="ChEBI" id="CHEBI:456215"/>
        <dbReference type="EC" id="6.1.1.11"/>
    </reaction>
</comment>
<evidence type="ECO:0000256" key="6">
    <source>
        <dbReference type="ARBA" id="ARBA00022840"/>
    </source>
</evidence>
<comment type="pathway">
    <text evidence="1">Aminoacyl-tRNA biosynthesis; selenocysteinyl-tRNA(Sec) biosynthesis; L-seryl-tRNA(Sec) from L-serine and tRNA(Sec): step 1/1.</text>
</comment>
<evidence type="ECO:0000256" key="1">
    <source>
        <dbReference type="ARBA" id="ARBA00005045"/>
    </source>
</evidence>
<dbReference type="GO" id="GO:0005524">
    <property type="term" value="F:ATP binding"/>
    <property type="evidence" value="ECO:0007669"/>
    <property type="project" value="UniProtKB-KW"/>
</dbReference>
<evidence type="ECO:0000256" key="11">
    <source>
        <dbReference type="ARBA" id="ARBA00048823"/>
    </source>
</evidence>
<dbReference type="GO" id="GO:0004828">
    <property type="term" value="F:serine-tRNA ligase activity"/>
    <property type="evidence" value="ECO:0007669"/>
    <property type="project" value="UniProtKB-EC"/>
</dbReference>
<evidence type="ECO:0000256" key="4">
    <source>
        <dbReference type="ARBA" id="ARBA00022598"/>
    </source>
</evidence>
<comment type="similarity">
    <text evidence="2">Belongs to the class-II aminoacyl-tRNA synthetase family. Type-1 seryl-tRNA synthetase subfamily.</text>
</comment>
<dbReference type="InterPro" id="IPR006195">
    <property type="entry name" value="aa-tRNA-synth_II"/>
</dbReference>
<dbReference type="Gene3D" id="3.30.930.10">
    <property type="entry name" value="Bira Bifunctional Protein, Domain 2"/>
    <property type="match status" value="1"/>
</dbReference>
<accession>A0A7R6VZL3</accession>
<evidence type="ECO:0000256" key="8">
    <source>
        <dbReference type="ARBA" id="ARBA00023146"/>
    </source>
</evidence>
<keyword evidence="15" id="KW-1185">Reference proteome</keyword>
<dbReference type="InterPro" id="IPR002314">
    <property type="entry name" value="aa-tRNA-synt_IIb"/>
</dbReference>
<dbReference type="SUPFAM" id="SSF55681">
    <property type="entry name" value="Class II aaRS and biotin synthetases"/>
    <property type="match status" value="1"/>
</dbReference>
<dbReference type="KEGG" id="crr:CRDco_0960"/>
<feature type="domain" description="Aminoacyl-transfer RNA synthetases class-II family profile" evidence="13">
    <location>
        <begin position="93"/>
        <end position="324"/>
    </location>
</feature>
<dbReference type="EMBL" id="AP023214">
    <property type="protein sequence ID" value="BCG49318.1"/>
    <property type="molecule type" value="Genomic_DNA"/>
</dbReference>
<evidence type="ECO:0000256" key="2">
    <source>
        <dbReference type="ARBA" id="ARBA00010728"/>
    </source>
</evidence>
<evidence type="ECO:0000313" key="15">
    <source>
        <dbReference type="Proteomes" id="UP000595596"/>
    </source>
</evidence>
<evidence type="ECO:0000259" key="13">
    <source>
        <dbReference type="PROSITE" id="PS50862"/>
    </source>
</evidence>
<keyword evidence="4 14" id="KW-0436">Ligase</keyword>